<reference evidence="2" key="1">
    <citation type="submission" date="2024-06" db="EMBL/GenBank/DDBJ databases">
        <title>Multi-omics analyses provide insights into the biosynthesis of the anticancer antibiotic pleurotin in Hohenbuehelia grisea.</title>
        <authorList>
            <person name="Weaver J.A."/>
            <person name="Alberti F."/>
        </authorList>
    </citation>
    <scope>NUCLEOTIDE SEQUENCE [LARGE SCALE GENOMIC DNA]</scope>
    <source>
        <strain evidence="2">T-177</strain>
    </source>
</reference>
<comment type="caution">
    <text evidence="1">The sequence shown here is derived from an EMBL/GenBank/DDBJ whole genome shotgun (WGS) entry which is preliminary data.</text>
</comment>
<organism evidence="1 2">
    <name type="scientific">Hohenbuehelia grisea</name>
    <dbReference type="NCBI Taxonomy" id="104357"/>
    <lineage>
        <taxon>Eukaryota</taxon>
        <taxon>Fungi</taxon>
        <taxon>Dikarya</taxon>
        <taxon>Basidiomycota</taxon>
        <taxon>Agaricomycotina</taxon>
        <taxon>Agaricomycetes</taxon>
        <taxon>Agaricomycetidae</taxon>
        <taxon>Agaricales</taxon>
        <taxon>Pleurotineae</taxon>
        <taxon>Pleurotaceae</taxon>
        <taxon>Hohenbuehelia</taxon>
    </lineage>
</organism>
<name>A0ABR3JT30_9AGAR</name>
<dbReference type="Gene3D" id="3.80.10.10">
    <property type="entry name" value="Ribonuclease Inhibitor"/>
    <property type="match status" value="1"/>
</dbReference>
<dbReference type="EMBL" id="JASNQZ010000003">
    <property type="protein sequence ID" value="KAL0959030.1"/>
    <property type="molecule type" value="Genomic_DNA"/>
</dbReference>
<gene>
    <name evidence="1" type="ORF">HGRIS_014337</name>
</gene>
<dbReference type="InterPro" id="IPR032675">
    <property type="entry name" value="LRR_dom_sf"/>
</dbReference>
<dbReference type="Proteomes" id="UP001556367">
    <property type="component" value="Unassembled WGS sequence"/>
</dbReference>
<evidence type="ECO:0008006" key="3">
    <source>
        <dbReference type="Google" id="ProtNLM"/>
    </source>
</evidence>
<dbReference type="SUPFAM" id="SSF52047">
    <property type="entry name" value="RNI-like"/>
    <property type="match status" value="1"/>
</dbReference>
<sequence length="636" mass="69047">MDFSRRSPERRCPVDRLPIELLSYIFILSTHRCHVPFPAENRQKSSFDSESVTAPLAILSVSRQWRHVALSTSSLWTSICVTSDFIDVQGAESSSASINTAPLVTYLARSRNAPIDIMIDARDPSWDFSESGVTPTSTSYVPPFQPTHMEQTMHLLLPHLSRWRTVTILTDTWQIMHTALAVMNPSLLAQGAPQLQSLVLVRCNDFISHGSDFQPHHLKDSPFLATAPASATESAAAGVFPRLRHLVMQGVHGHWAALPSALQARCLETLELSSHSLQVRPTVDEFCNILSSCQSLRKLVIDGSGVSDFLLDDEGYESDGDANAFHRHAAHRRRAGLPMLEEIDLGYRSAEDACRLLDLLDAPNVKTLTLRNAAHPASPEVNDASQLLLFIGTGCLKHPKIRELRTFSSHPSYAPFTAIDSVDIAPSPSLPFPALGRITLDKVVSTESHFRAFFAGLSGVTNLTINPACPPITSALIPTSSQNAAQCSGSASSSPCPRLQHLVLHVADANAFADLSLASHNGLLLSRVAMGLPAPHQVEVLLETRDKRFGLGDGPQRVDVRIGETLVTIVQPDEDEAEADCLSDSESELGDGEDIDVDVDDWPGVAMNATFPSVGPAPPFTPPSFAGSKFERGMVH</sequence>
<protein>
    <recommendedName>
        <fullName evidence="3">F-box domain-containing protein</fullName>
    </recommendedName>
</protein>
<evidence type="ECO:0000313" key="2">
    <source>
        <dbReference type="Proteomes" id="UP001556367"/>
    </source>
</evidence>
<evidence type="ECO:0000313" key="1">
    <source>
        <dbReference type="EMBL" id="KAL0959030.1"/>
    </source>
</evidence>
<proteinExistence type="predicted"/>
<keyword evidence="2" id="KW-1185">Reference proteome</keyword>
<accession>A0ABR3JT30</accession>